<dbReference type="Proteomes" id="UP000028123">
    <property type="component" value="Unassembled WGS sequence"/>
</dbReference>
<reference evidence="2 3" key="1">
    <citation type="submission" date="2014-06" db="EMBL/GenBank/DDBJ databases">
        <title>Draft genome sequence of Paenibacillus sp. MSt1.</title>
        <authorList>
            <person name="Aw Y.K."/>
            <person name="Ong K.S."/>
            <person name="Gan H.M."/>
            <person name="Lee S.M."/>
        </authorList>
    </citation>
    <scope>NUCLEOTIDE SEQUENCE [LARGE SCALE GENOMIC DNA]</scope>
    <source>
        <strain evidence="2 3">MSt1</strain>
    </source>
</reference>
<dbReference type="Gene3D" id="1.10.287.1060">
    <property type="entry name" value="ESAT-6-like"/>
    <property type="match status" value="1"/>
</dbReference>
<gene>
    <name evidence="2" type="ORF">ET33_17985</name>
</gene>
<dbReference type="Pfam" id="PF06013">
    <property type="entry name" value="WXG100"/>
    <property type="match status" value="1"/>
</dbReference>
<name>A0A081NXS2_9BACL</name>
<evidence type="ECO:0000313" key="2">
    <source>
        <dbReference type="EMBL" id="KEQ23245.1"/>
    </source>
</evidence>
<evidence type="ECO:0000256" key="1">
    <source>
        <dbReference type="RuleBase" id="RU362001"/>
    </source>
</evidence>
<comment type="caution">
    <text evidence="2">The sequence shown here is derived from an EMBL/GenBank/DDBJ whole genome shotgun (WGS) entry which is preliminary data.</text>
</comment>
<dbReference type="InterPro" id="IPR010310">
    <property type="entry name" value="T7SS_ESAT-6-like"/>
</dbReference>
<evidence type="ECO:0000313" key="3">
    <source>
        <dbReference type="Proteomes" id="UP000028123"/>
    </source>
</evidence>
<dbReference type="NCBIfam" id="TIGR03930">
    <property type="entry name" value="WXG100_ESAT6"/>
    <property type="match status" value="1"/>
</dbReference>
<comment type="similarity">
    <text evidence="1">Belongs to the WXG100 family.</text>
</comment>
<keyword evidence="3" id="KW-1185">Reference proteome</keyword>
<protein>
    <recommendedName>
        <fullName evidence="1">ESAT-6-like protein</fullName>
    </recommendedName>
</protein>
<proteinExistence type="inferred from homology"/>
<dbReference type="AlphaFoldDB" id="A0A081NXS2"/>
<organism evidence="2 3">
    <name type="scientific">Paenibacillus tyrfis</name>
    <dbReference type="NCBI Taxonomy" id="1501230"/>
    <lineage>
        <taxon>Bacteria</taxon>
        <taxon>Bacillati</taxon>
        <taxon>Bacillota</taxon>
        <taxon>Bacilli</taxon>
        <taxon>Bacillales</taxon>
        <taxon>Paenibacillaceae</taxon>
        <taxon>Paenibacillus</taxon>
    </lineage>
</organism>
<dbReference type="RefSeq" id="WP_036689412.1">
    <property type="nucleotide sequence ID" value="NZ_JNVM01000024.1"/>
</dbReference>
<dbReference type="EMBL" id="JNVM01000024">
    <property type="protein sequence ID" value="KEQ23245.1"/>
    <property type="molecule type" value="Genomic_DNA"/>
</dbReference>
<dbReference type="SUPFAM" id="SSF140453">
    <property type="entry name" value="EsxAB dimer-like"/>
    <property type="match status" value="1"/>
</dbReference>
<accession>A0A081NXS2</accession>
<dbReference type="InterPro" id="IPR036689">
    <property type="entry name" value="ESAT-6-like_sf"/>
</dbReference>
<dbReference type="eggNOG" id="ENOG5032ZRM">
    <property type="taxonomic scope" value="Bacteria"/>
</dbReference>
<dbReference type="OrthoDB" id="1768896at2"/>
<sequence length="100" mass="11441">MARKIVVDPAKLEAAAKNMDGHAAEYQRLYDQLFNEVKAMGNAWKGQDNVAYTTQIEGFRDDFENMKKLMEQYSEFLKHSAQTYRTTQTEIASSAKKLAN</sequence>